<name>Q5JLL1_ORYSJ</name>
<evidence type="ECO:0000313" key="1">
    <source>
        <dbReference type="EMBL" id="BAD87652.1"/>
    </source>
</evidence>
<dbReference type="EMBL" id="AP003443">
    <property type="protein sequence ID" value="BAD87652.1"/>
    <property type="molecule type" value="Genomic_DNA"/>
</dbReference>
<sequence>MTPDSPYADRGHSATAFASLTVREVEGEGWEEEEKGKEKHMLPSARVLLARVM</sequence>
<dbReference type="AlphaFoldDB" id="Q5JLL1"/>
<accession>Q5JLL1</accession>
<organism evidence="1">
    <name type="scientific">Oryza sativa subsp. japonica</name>
    <name type="common">Rice</name>
    <dbReference type="NCBI Taxonomy" id="39947"/>
    <lineage>
        <taxon>Eukaryota</taxon>
        <taxon>Viridiplantae</taxon>
        <taxon>Streptophyta</taxon>
        <taxon>Embryophyta</taxon>
        <taxon>Tracheophyta</taxon>
        <taxon>Spermatophyta</taxon>
        <taxon>Magnoliopsida</taxon>
        <taxon>Liliopsida</taxon>
        <taxon>Poales</taxon>
        <taxon>Poaceae</taxon>
        <taxon>BOP clade</taxon>
        <taxon>Oryzoideae</taxon>
        <taxon>Oryzeae</taxon>
        <taxon>Oryzinae</taxon>
        <taxon>Oryza</taxon>
        <taxon>Oryza sativa</taxon>
    </lineage>
</organism>
<reference evidence="1" key="1">
    <citation type="journal article" date="2002" name="Nature">
        <title>The genome sequence and structure of rice chromosome 1.</title>
        <authorList>
            <person name="Sasaki T."/>
            <person name="Matsumoto T."/>
            <person name="Yamamoto K."/>
            <person name="Sakata K."/>
            <person name="Baba T."/>
            <person name="Katayose Y."/>
            <person name="Wu J."/>
            <person name="Niimura Y."/>
            <person name="Cheng Z."/>
            <person name="Nagamura Y."/>
            <person name="Antonio B.A."/>
            <person name="Kanamori H."/>
            <person name="Hosokawa S."/>
            <person name="Masukawa M."/>
            <person name="Arikawa K."/>
            <person name="Chiden Y."/>
            <person name="Hayashi M."/>
            <person name="Okamoto M."/>
            <person name="Ando T."/>
            <person name="Aoki H."/>
            <person name="Arita K."/>
            <person name="Hamada M."/>
            <person name="Harada C."/>
            <person name="Hijishita S."/>
            <person name="Honda M."/>
            <person name="Ichikawa Y."/>
            <person name="Idonuma A."/>
            <person name="Iijima M."/>
            <person name="Ikeda M."/>
            <person name="Ikeno M."/>
            <person name="Itoh S."/>
            <person name="Itoh T."/>
            <person name="Itoh Y."/>
            <person name="Itoh Y."/>
            <person name="Iwabuchi A."/>
            <person name="Kamiya K."/>
            <person name="Karasawa W."/>
            <person name="Katagiri S."/>
            <person name="Kikuta A."/>
            <person name="Kobayashi N."/>
            <person name="Kono I."/>
            <person name="Machita K."/>
            <person name="Maehara T."/>
            <person name="Mizuno H."/>
            <person name="Mizubayashi T."/>
            <person name="Mukai Y."/>
            <person name="Nagasaki H."/>
            <person name="Nakashima M."/>
            <person name="Nakama Y."/>
            <person name="Nakamichi Y."/>
            <person name="Nakamura M."/>
            <person name="Namiki N."/>
            <person name="Negishi M."/>
            <person name="Ohta I."/>
            <person name="Ono N."/>
            <person name="Saji S."/>
            <person name="Sakai K."/>
            <person name="Shibata M."/>
            <person name="Shimokawa T."/>
            <person name="Shomura A."/>
            <person name="Song J."/>
            <person name="Takazaki Y."/>
            <person name="Terasawa K."/>
            <person name="Tsuji K."/>
            <person name="Waki K."/>
            <person name="Yamagata H."/>
            <person name="Yamane H."/>
            <person name="Yoshiki S."/>
            <person name="Yoshihara R."/>
            <person name="Yukawa K."/>
            <person name="Zhong H."/>
            <person name="Iwama H."/>
            <person name="Endo T."/>
            <person name="Ito H."/>
            <person name="Hahn J.H."/>
            <person name="Kim H.I."/>
            <person name="Eun M.Y."/>
            <person name="Yano M."/>
            <person name="Jiang J."/>
            <person name="Gojobori T."/>
        </authorList>
    </citation>
    <scope>NUCLEOTIDE SEQUENCE [LARGE SCALE GENOMIC DNA]</scope>
</reference>
<protein>
    <submittedName>
        <fullName evidence="1">Uncharacterized protein</fullName>
    </submittedName>
</protein>
<proteinExistence type="predicted"/>
<gene>
    <name evidence="1" type="primary">B1144D11.22</name>
</gene>
<dbReference type="Proteomes" id="UP000817658">
    <property type="component" value="Chromosome 1"/>
</dbReference>